<feature type="compositionally biased region" description="Basic and acidic residues" evidence="1">
    <location>
        <begin position="35"/>
        <end position="46"/>
    </location>
</feature>
<proteinExistence type="predicted"/>
<dbReference type="EMBL" id="CACTIH010007465">
    <property type="protein sequence ID" value="CAA3014036.1"/>
    <property type="molecule type" value="Genomic_DNA"/>
</dbReference>
<evidence type="ECO:0000313" key="2">
    <source>
        <dbReference type="EMBL" id="CAA3014036.1"/>
    </source>
</evidence>
<evidence type="ECO:0000256" key="1">
    <source>
        <dbReference type="SAM" id="MobiDB-lite"/>
    </source>
</evidence>
<organism evidence="2 3">
    <name type="scientific">Olea europaea subsp. europaea</name>
    <dbReference type="NCBI Taxonomy" id="158383"/>
    <lineage>
        <taxon>Eukaryota</taxon>
        <taxon>Viridiplantae</taxon>
        <taxon>Streptophyta</taxon>
        <taxon>Embryophyta</taxon>
        <taxon>Tracheophyta</taxon>
        <taxon>Spermatophyta</taxon>
        <taxon>Magnoliopsida</taxon>
        <taxon>eudicotyledons</taxon>
        <taxon>Gunneridae</taxon>
        <taxon>Pentapetalae</taxon>
        <taxon>asterids</taxon>
        <taxon>lamiids</taxon>
        <taxon>Lamiales</taxon>
        <taxon>Oleaceae</taxon>
        <taxon>Oleeae</taxon>
        <taxon>Olea</taxon>
    </lineage>
</organism>
<reference evidence="2 3" key="1">
    <citation type="submission" date="2019-12" db="EMBL/GenBank/DDBJ databases">
        <authorList>
            <person name="Alioto T."/>
            <person name="Alioto T."/>
            <person name="Gomez Garrido J."/>
        </authorList>
    </citation>
    <scope>NUCLEOTIDE SEQUENCE [LARGE SCALE GENOMIC DNA]</scope>
</reference>
<feature type="region of interest" description="Disordered" evidence="1">
    <location>
        <begin position="34"/>
        <end position="54"/>
    </location>
</feature>
<comment type="caution">
    <text evidence="2">The sequence shown here is derived from an EMBL/GenBank/DDBJ whole genome shotgun (WGS) entry which is preliminary data.</text>
</comment>
<protein>
    <submittedName>
        <fullName evidence="2">Uncharacterized protein</fullName>
    </submittedName>
</protein>
<sequence length="54" mass="6115">TPLAPNPLCHRREGCVREGNRSGGVEACMKRRGLREKETHGRRGDGIDEERIEE</sequence>
<name>A0A8S0U8W9_OLEEU</name>
<accession>A0A8S0U8W9</accession>
<keyword evidence="3" id="KW-1185">Reference proteome</keyword>
<feature type="non-terminal residue" evidence="2">
    <location>
        <position position="1"/>
    </location>
</feature>
<evidence type="ECO:0000313" key="3">
    <source>
        <dbReference type="Proteomes" id="UP000594638"/>
    </source>
</evidence>
<dbReference type="AlphaFoldDB" id="A0A8S0U8W9"/>
<gene>
    <name evidence="2" type="ORF">OLEA9_A062302</name>
</gene>
<dbReference type="Proteomes" id="UP000594638">
    <property type="component" value="Unassembled WGS sequence"/>
</dbReference>
<dbReference type="Gramene" id="OE9A062302T1">
    <property type="protein sequence ID" value="OE9A062302C1"/>
    <property type="gene ID" value="OE9A062302"/>
</dbReference>